<evidence type="ECO:0000313" key="3">
    <source>
        <dbReference type="Proteomes" id="UP001500282"/>
    </source>
</evidence>
<evidence type="ECO:0000256" key="1">
    <source>
        <dbReference type="SAM" id="MobiDB-lite"/>
    </source>
</evidence>
<protein>
    <submittedName>
        <fullName evidence="2">Uncharacterized protein</fullName>
    </submittedName>
</protein>
<feature type="region of interest" description="Disordered" evidence="1">
    <location>
        <begin position="50"/>
        <end position="69"/>
    </location>
</feature>
<feature type="region of interest" description="Disordered" evidence="1">
    <location>
        <begin position="1"/>
        <end position="41"/>
    </location>
</feature>
<dbReference type="EMBL" id="BAAAIH010000003">
    <property type="protein sequence ID" value="GAA1254191.1"/>
    <property type="molecule type" value="Genomic_DNA"/>
</dbReference>
<name>A0ABN1WMU1_9ACTN</name>
<dbReference type="Proteomes" id="UP001500282">
    <property type="component" value="Unassembled WGS sequence"/>
</dbReference>
<gene>
    <name evidence="2" type="ORF">GCM10009579_10140</name>
</gene>
<organism evidence="2 3">
    <name type="scientific">Streptomyces javensis</name>
    <dbReference type="NCBI Taxonomy" id="114698"/>
    <lineage>
        <taxon>Bacteria</taxon>
        <taxon>Bacillati</taxon>
        <taxon>Actinomycetota</taxon>
        <taxon>Actinomycetes</taxon>
        <taxon>Kitasatosporales</taxon>
        <taxon>Streptomycetaceae</taxon>
        <taxon>Streptomyces</taxon>
        <taxon>Streptomyces violaceusniger group</taxon>
    </lineage>
</organism>
<reference evidence="2 3" key="1">
    <citation type="journal article" date="2019" name="Int. J. Syst. Evol. Microbiol.">
        <title>The Global Catalogue of Microorganisms (GCM) 10K type strain sequencing project: providing services to taxonomists for standard genome sequencing and annotation.</title>
        <authorList>
            <consortium name="The Broad Institute Genomics Platform"/>
            <consortium name="The Broad Institute Genome Sequencing Center for Infectious Disease"/>
            <person name="Wu L."/>
            <person name="Ma J."/>
        </authorList>
    </citation>
    <scope>NUCLEOTIDE SEQUENCE [LARGE SCALE GENOMIC DNA]</scope>
    <source>
        <strain evidence="2 3">JCM 11448</strain>
    </source>
</reference>
<accession>A0ABN1WMU1</accession>
<evidence type="ECO:0000313" key="2">
    <source>
        <dbReference type="EMBL" id="GAA1254191.1"/>
    </source>
</evidence>
<sequence>MFGCADAEQMQAAGEHRSGGIGKGQPGTVDGRGFERAGGQRRTVVMELEEGIGDADKMPSELVGRTMPGGGLDGAGVIGEEAEKGGLGGVVIRPGLGRDAELVGVTHQGASTGMGVPNPEEGVVLAL</sequence>
<comment type="caution">
    <text evidence="2">The sequence shown here is derived from an EMBL/GenBank/DDBJ whole genome shotgun (WGS) entry which is preliminary data.</text>
</comment>
<keyword evidence="3" id="KW-1185">Reference proteome</keyword>
<proteinExistence type="predicted"/>